<dbReference type="InterPro" id="IPR029069">
    <property type="entry name" value="HotDog_dom_sf"/>
</dbReference>
<dbReference type="Pfam" id="PF22622">
    <property type="entry name" value="MFE-2_hydrat-2_N"/>
    <property type="match status" value="1"/>
</dbReference>
<dbReference type="GO" id="GO:0016491">
    <property type="term" value="F:oxidoreductase activity"/>
    <property type="evidence" value="ECO:0007669"/>
    <property type="project" value="UniProtKB-KW"/>
</dbReference>
<evidence type="ECO:0000256" key="2">
    <source>
        <dbReference type="ARBA" id="ARBA00005005"/>
    </source>
</evidence>
<dbReference type="Gene3D" id="3.40.50.720">
    <property type="entry name" value="NAD(P)-binding Rossmann-like Domain"/>
    <property type="match status" value="1"/>
</dbReference>
<dbReference type="PRINTS" id="PR00080">
    <property type="entry name" value="SDRFAMILY"/>
</dbReference>
<dbReference type="GO" id="GO:0005777">
    <property type="term" value="C:peroxisome"/>
    <property type="evidence" value="ECO:0007669"/>
    <property type="project" value="UniProtKB-SubCell"/>
</dbReference>
<dbReference type="CDD" id="cd03448">
    <property type="entry name" value="HDE_HSD"/>
    <property type="match status" value="1"/>
</dbReference>
<dbReference type="CDD" id="cd05353">
    <property type="entry name" value="hydroxyacyl-CoA-like_DH_SDR_c-like"/>
    <property type="match status" value="1"/>
</dbReference>
<dbReference type="SUPFAM" id="SSF51735">
    <property type="entry name" value="NAD(P)-binding Rossmann-fold domains"/>
    <property type="match status" value="1"/>
</dbReference>
<dbReference type="FunFam" id="3.40.50.720:FF:000185">
    <property type="entry name" value="peroxisomal multifunctional enzyme type 2"/>
    <property type="match status" value="1"/>
</dbReference>
<dbReference type="SUPFAM" id="SSF54637">
    <property type="entry name" value="Thioesterase/thiol ester dehydrase-isomerase"/>
    <property type="match status" value="2"/>
</dbReference>
<evidence type="ECO:0000313" key="12">
    <source>
        <dbReference type="EMBL" id="KAG0718765.1"/>
    </source>
</evidence>
<dbReference type="InterPro" id="IPR054357">
    <property type="entry name" value="MFE-2_N"/>
</dbReference>
<accession>A0A8J4Y0J9</accession>
<dbReference type="InterPro" id="IPR057326">
    <property type="entry name" value="KR_dom"/>
</dbReference>
<protein>
    <recommendedName>
        <fullName evidence="9">Peroxisomal multifunctional enzyme type 2</fullName>
    </recommendedName>
</protein>
<dbReference type="Gene3D" id="3.10.129.10">
    <property type="entry name" value="Hotdog Thioesterase"/>
    <property type="match status" value="1"/>
</dbReference>
<dbReference type="GO" id="GO:0018812">
    <property type="term" value="F:3-hydroxyacyl-CoA dehydratase activity"/>
    <property type="evidence" value="ECO:0007669"/>
    <property type="project" value="UniProtKB-ARBA"/>
</dbReference>
<dbReference type="EMBL" id="JACEEZ010015540">
    <property type="protein sequence ID" value="KAG0718765.1"/>
    <property type="molecule type" value="Genomic_DNA"/>
</dbReference>
<sequence length="699" mass="75326">MNQRLSYEGQVAIVTGAGGGLGRTYALLFGSRGAKVVVNDLGGDTKGQGQSSRAADKVVEEIQQAGGIAVANYDSVEDGDKIVQTALDNFGRVDILVNNAGILRDRSFARISNTDWDLVQRVHLRGSFMMTRAAFPVMKKQLFGRIIMTASTSGIFGNFGQANYSAAKLGLLGLSNTVAIEGQKYNIRCNTIAPVSGTRMTEGILPPDLFDEFKPEYVAPLVLWLCHQDCEDTGGLYLTAGGWYGKFRWECTNGTMCRKSRDETVTPEAVRDHWDLITDFTHSYNPESGQEATAHLVGALQDLDSKEETSSQNTSNPTATSGPMSAVGVKLEPKDFTYTFKDVILYALGVGVSTKDEDALKFLYENDEAFGPLPTFCIVPSQAAMMDGSLWANIPGWKVDLTKLLHGEMYIELLKPLPASATLSTDLEVVEVLDKGSGAVLIANTVSRDETGEAVSRCQWSIFLVGEGNFGGPRKGTKAVPLMDHPARAPDASEEVLTGVDQAALYRLSGDRNPLHLDPSFAAMGGFAEPILHGLCFYSISARVILKHYCGNDPARFKAMKTRFAKPVIPGQRLVVDMWKERGRVYFTCTVKETGKACLTGGYVDIVEQDPSAPGAPGGGGVASTAGSVACAGLFGEMTGRVASNPGLADKVKAIFLWNINKNNTLAAQWTVYEIRGGVPGKGQANYEERWLVSWGPAS</sequence>
<feature type="region of interest" description="Disordered" evidence="10">
    <location>
        <begin position="304"/>
        <end position="326"/>
    </location>
</feature>
<proteinExistence type="inferred from homology"/>
<evidence type="ECO:0000313" key="13">
    <source>
        <dbReference type="Proteomes" id="UP000770661"/>
    </source>
</evidence>
<feature type="domain" description="Ketoreductase" evidence="11">
    <location>
        <begin position="10"/>
        <end position="184"/>
    </location>
</feature>
<dbReference type="InterPro" id="IPR002539">
    <property type="entry name" value="MaoC-like_dom"/>
</dbReference>
<dbReference type="PROSITE" id="PS00061">
    <property type="entry name" value="ADH_SHORT"/>
    <property type="match status" value="1"/>
</dbReference>
<comment type="pathway">
    <text evidence="2">Lipid metabolism; fatty acid beta-oxidation.</text>
</comment>
<dbReference type="InterPro" id="IPR020904">
    <property type="entry name" value="Sc_DH/Rdtase_CS"/>
</dbReference>
<dbReference type="GO" id="GO:0006635">
    <property type="term" value="P:fatty acid beta-oxidation"/>
    <property type="evidence" value="ECO:0007669"/>
    <property type="project" value="UniProtKB-UniPathway"/>
</dbReference>
<dbReference type="Proteomes" id="UP000770661">
    <property type="component" value="Unassembled WGS sequence"/>
</dbReference>
<comment type="similarity">
    <text evidence="3">Belongs to the short-chain dehydrogenases/reductases (SDR) family.</text>
</comment>
<dbReference type="Gene3D" id="1.10.287.4290">
    <property type="match status" value="1"/>
</dbReference>
<organism evidence="12 13">
    <name type="scientific">Chionoecetes opilio</name>
    <name type="common">Atlantic snow crab</name>
    <name type="synonym">Cancer opilio</name>
    <dbReference type="NCBI Taxonomy" id="41210"/>
    <lineage>
        <taxon>Eukaryota</taxon>
        <taxon>Metazoa</taxon>
        <taxon>Ecdysozoa</taxon>
        <taxon>Arthropoda</taxon>
        <taxon>Crustacea</taxon>
        <taxon>Multicrustacea</taxon>
        <taxon>Malacostraca</taxon>
        <taxon>Eumalacostraca</taxon>
        <taxon>Eucarida</taxon>
        <taxon>Decapoda</taxon>
        <taxon>Pleocyemata</taxon>
        <taxon>Brachyura</taxon>
        <taxon>Eubrachyura</taxon>
        <taxon>Majoidea</taxon>
        <taxon>Majidae</taxon>
        <taxon>Chionoecetes</taxon>
    </lineage>
</organism>
<name>A0A8J4Y0J9_CHIOP</name>
<keyword evidence="8" id="KW-0456">Lyase</keyword>
<evidence type="ECO:0000256" key="8">
    <source>
        <dbReference type="ARBA" id="ARBA00023239"/>
    </source>
</evidence>
<dbReference type="InterPro" id="IPR051687">
    <property type="entry name" value="Peroxisomal_Beta-Oxidation"/>
</dbReference>
<evidence type="ECO:0000256" key="10">
    <source>
        <dbReference type="SAM" id="MobiDB-lite"/>
    </source>
</evidence>
<keyword evidence="4" id="KW-0276">Fatty acid metabolism</keyword>
<keyword evidence="6" id="KW-0443">Lipid metabolism</keyword>
<keyword evidence="7" id="KW-0576">Peroxisome</keyword>
<dbReference type="PANTHER" id="PTHR45024:SF2">
    <property type="entry name" value="SCP2 DOMAIN-CONTAINING PROTEIN"/>
    <property type="match status" value="1"/>
</dbReference>
<gene>
    <name evidence="12" type="primary">HSD17B4</name>
    <name evidence="12" type="ORF">GWK47_051846</name>
</gene>
<dbReference type="InterPro" id="IPR036291">
    <property type="entry name" value="NAD(P)-bd_dom_sf"/>
</dbReference>
<evidence type="ECO:0000256" key="6">
    <source>
        <dbReference type="ARBA" id="ARBA00023098"/>
    </source>
</evidence>
<comment type="subcellular location">
    <subcellularLocation>
        <location evidence="1">Peroxisome</location>
    </subcellularLocation>
</comment>
<evidence type="ECO:0000256" key="7">
    <source>
        <dbReference type="ARBA" id="ARBA00023140"/>
    </source>
</evidence>
<evidence type="ECO:0000256" key="5">
    <source>
        <dbReference type="ARBA" id="ARBA00023002"/>
    </source>
</evidence>
<evidence type="ECO:0000256" key="3">
    <source>
        <dbReference type="ARBA" id="ARBA00006484"/>
    </source>
</evidence>
<dbReference type="SMART" id="SM00822">
    <property type="entry name" value="PKS_KR"/>
    <property type="match status" value="1"/>
</dbReference>
<keyword evidence="5" id="KW-0560">Oxidoreductase</keyword>
<evidence type="ECO:0000256" key="4">
    <source>
        <dbReference type="ARBA" id="ARBA00022832"/>
    </source>
</evidence>
<reference evidence="12" key="1">
    <citation type="submission" date="2020-07" db="EMBL/GenBank/DDBJ databases">
        <title>The High-quality genome of the commercially important snow crab, Chionoecetes opilio.</title>
        <authorList>
            <person name="Jeong J.-H."/>
            <person name="Ryu S."/>
        </authorList>
    </citation>
    <scope>NUCLEOTIDE SEQUENCE</scope>
    <source>
        <strain evidence="12">MADBK_172401_WGS</strain>
        <tissue evidence="12">Digestive gland</tissue>
    </source>
</reference>
<comment type="caution">
    <text evidence="12">The sequence shown here is derived from an EMBL/GenBank/DDBJ whole genome shotgun (WGS) entry which is preliminary data.</text>
</comment>
<dbReference type="Pfam" id="PF00106">
    <property type="entry name" value="adh_short"/>
    <property type="match status" value="1"/>
</dbReference>
<feature type="compositionally biased region" description="Polar residues" evidence="10">
    <location>
        <begin position="310"/>
        <end position="323"/>
    </location>
</feature>
<dbReference type="InterPro" id="IPR002347">
    <property type="entry name" value="SDR_fam"/>
</dbReference>
<evidence type="ECO:0000256" key="1">
    <source>
        <dbReference type="ARBA" id="ARBA00004275"/>
    </source>
</evidence>
<dbReference type="OrthoDB" id="3592703at2759"/>
<dbReference type="AlphaFoldDB" id="A0A8J4Y0J9"/>
<evidence type="ECO:0000256" key="9">
    <source>
        <dbReference type="ARBA" id="ARBA00073497"/>
    </source>
</evidence>
<evidence type="ECO:0000259" key="11">
    <source>
        <dbReference type="SMART" id="SM00822"/>
    </source>
</evidence>
<dbReference type="PANTHER" id="PTHR45024">
    <property type="entry name" value="DEHYDROGENASES, SHORT CHAIN"/>
    <property type="match status" value="1"/>
</dbReference>
<dbReference type="Pfam" id="PF01575">
    <property type="entry name" value="MaoC_dehydratas"/>
    <property type="match status" value="1"/>
</dbReference>
<dbReference type="UniPathway" id="UPA00659"/>
<dbReference type="PRINTS" id="PR00081">
    <property type="entry name" value="GDHRDH"/>
</dbReference>
<keyword evidence="13" id="KW-1185">Reference proteome</keyword>